<feature type="transmembrane region" description="Helical" evidence="5">
    <location>
        <begin position="336"/>
        <end position="354"/>
    </location>
</feature>
<dbReference type="Proteomes" id="UP001626536">
    <property type="component" value="Chromosome"/>
</dbReference>
<name>A0ABZ0HSX6_9HYPH</name>
<evidence type="ECO:0000256" key="2">
    <source>
        <dbReference type="ARBA" id="ARBA00022692"/>
    </source>
</evidence>
<gene>
    <name evidence="7" type="ORF">RZS28_17985</name>
</gene>
<evidence type="ECO:0000256" key="1">
    <source>
        <dbReference type="ARBA" id="ARBA00004651"/>
    </source>
</evidence>
<reference evidence="7 8" key="1">
    <citation type="submission" date="2023-10" db="EMBL/GenBank/DDBJ databases">
        <title>Novel methanotroph of the genus Methylocapsa from a subarctic wetland.</title>
        <authorList>
            <person name="Belova S.E."/>
            <person name="Oshkin I.Y."/>
            <person name="Miroshnikov K."/>
            <person name="Dedysh S.N."/>
        </authorList>
    </citation>
    <scope>NUCLEOTIDE SEQUENCE [LARGE SCALE GENOMIC DNA]</scope>
    <source>
        <strain evidence="7 8">RX1</strain>
    </source>
</reference>
<proteinExistence type="inferred from homology"/>
<evidence type="ECO:0000259" key="6">
    <source>
        <dbReference type="PROSITE" id="PS50928"/>
    </source>
</evidence>
<dbReference type="EMBL" id="CP136862">
    <property type="protein sequence ID" value="WOJ89648.1"/>
    <property type="molecule type" value="Genomic_DNA"/>
</dbReference>
<dbReference type="RefSeq" id="WP_407339093.1">
    <property type="nucleotide sequence ID" value="NZ_CP136862.1"/>
</dbReference>
<feature type="transmembrane region" description="Helical" evidence="5">
    <location>
        <begin position="99"/>
        <end position="125"/>
    </location>
</feature>
<feature type="transmembrane region" description="Helical" evidence="5">
    <location>
        <begin position="64"/>
        <end position="87"/>
    </location>
</feature>
<feature type="transmembrane region" description="Helical" evidence="5">
    <location>
        <begin position="545"/>
        <end position="564"/>
    </location>
</feature>
<dbReference type="InterPro" id="IPR000515">
    <property type="entry name" value="MetI-like"/>
</dbReference>
<feature type="transmembrane region" description="Helical" evidence="5">
    <location>
        <begin position="440"/>
        <end position="462"/>
    </location>
</feature>
<comment type="similarity">
    <text evidence="5">Belongs to the binding-protein-dependent transport system permease family.</text>
</comment>
<dbReference type="InterPro" id="IPR035906">
    <property type="entry name" value="MetI-like_sf"/>
</dbReference>
<dbReference type="Gene3D" id="1.10.3720.10">
    <property type="entry name" value="MetI-like"/>
    <property type="match status" value="2"/>
</dbReference>
<organism evidence="7 8">
    <name type="scientific">Methylocapsa polymorpha</name>
    <dbReference type="NCBI Taxonomy" id="3080828"/>
    <lineage>
        <taxon>Bacteria</taxon>
        <taxon>Pseudomonadati</taxon>
        <taxon>Pseudomonadota</taxon>
        <taxon>Alphaproteobacteria</taxon>
        <taxon>Hyphomicrobiales</taxon>
        <taxon>Beijerinckiaceae</taxon>
        <taxon>Methylocapsa</taxon>
    </lineage>
</organism>
<sequence length="578" mass="63729">MLSRFVAFTSLGRKALPNQYDLLALALIFAGFVAGSHISGGLTLPLEAPESTVNSLDYWNLPYYALRTTLRMFAAIAASLLFTFTYATLAAKSRRAEMILIPILDVLQSVPILGFLSFTVTFFLGLFPGSILGAECAAVFAIFTSQAWNMAFSFYQSLRGVPRDLVEVSRGFGLSGWQTFWQLEAPFAMPGLIWNMMMSMSGGWFFVVASEAIAVGDTTVKLPGIGAYLALAIEDKSIPAVLAAIITMFVVIIAYDQLLFRPLVVFGARFRVELTASQTKERSWVAQVFARTRWLRAATRGPAQLFQSIALWRLELPGRATALSSQHPGVSRIIDALWLTLVGLITLWATWIVVDYVRQTLSWGDLGQSVLYTLITMLRVIVLMALATLVWVPVGVWIGLRPALAEKIQPLAQFLAAFPANVIFPVAVVGIVRFALNPDIWLSFLIVFGTQWYILFNVIAGASAFPNDLKEAAASFRIHGWDWWKSVIIPGIFPYYMTGALTASGGSWNAAIVAEYVKWGDQTISAHGIGAYIAEATADGDYPKIVLGVAVMSIFVIMFNRLLWRPLFGLAERRLRLD</sequence>
<dbReference type="PANTHER" id="PTHR42744">
    <property type="entry name" value="BINDING-PROTEIN-DEPENDENT TRANSPORT SYSTEMS INNER MEMBRANE COMPONENT"/>
    <property type="match status" value="1"/>
</dbReference>
<dbReference type="PROSITE" id="PS50928">
    <property type="entry name" value="ABC_TM1"/>
    <property type="match status" value="2"/>
</dbReference>
<dbReference type="CDD" id="cd06261">
    <property type="entry name" value="TM_PBP2"/>
    <property type="match status" value="2"/>
</dbReference>
<feature type="domain" description="ABC transmembrane type-1" evidence="6">
    <location>
        <begin position="65"/>
        <end position="259"/>
    </location>
</feature>
<feature type="transmembrane region" description="Helical" evidence="5">
    <location>
        <begin position="483"/>
        <end position="503"/>
    </location>
</feature>
<dbReference type="PANTHER" id="PTHR42744:SF1">
    <property type="entry name" value="BINDING-PROTEIN-DEPENDENT TRANSPORT SYSTEMS INNER MEMBRANE COMPONENT"/>
    <property type="match status" value="1"/>
</dbReference>
<feature type="transmembrane region" description="Helical" evidence="5">
    <location>
        <begin position="236"/>
        <end position="255"/>
    </location>
</feature>
<keyword evidence="2 5" id="KW-0812">Transmembrane</keyword>
<keyword evidence="4 5" id="KW-0472">Membrane</keyword>
<evidence type="ECO:0000256" key="3">
    <source>
        <dbReference type="ARBA" id="ARBA00022989"/>
    </source>
</evidence>
<feature type="domain" description="ABC transmembrane type-1" evidence="6">
    <location>
        <begin position="377"/>
        <end position="563"/>
    </location>
</feature>
<feature type="transmembrane region" description="Helical" evidence="5">
    <location>
        <begin position="192"/>
        <end position="216"/>
    </location>
</feature>
<feature type="transmembrane region" description="Helical" evidence="5">
    <location>
        <begin position="20"/>
        <end position="44"/>
    </location>
</feature>
<evidence type="ECO:0000313" key="8">
    <source>
        <dbReference type="Proteomes" id="UP001626536"/>
    </source>
</evidence>
<keyword evidence="5" id="KW-0813">Transport</keyword>
<evidence type="ECO:0000256" key="4">
    <source>
        <dbReference type="ARBA" id="ARBA00023136"/>
    </source>
</evidence>
<keyword evidence="3 5" id="KW-1133">Transmembrane helix</keyword>
<protein>
    <submittedName>
        <fullName evidence="7">ABC transporter permease subunit</fullName>
    </submittedName>
</protein>
<feature type="transmembrane region" description="Helical" evidence="5">
    <location>
        <begin position="374"/>
        <end position="400"/>
    </location>
</feature>
<evidence type="ECO:0000256" key="5">
    <source>
        <dbReference type="RuleBase" id="RU363032"/>
    </source>
</evidence>
<dbReference type="Pfam" id="PF00528">
    <property type="entry name" value="BPD_transp_1"/>
    <property type="match status" value="2"/>
</dbReference>
<keyword evidence="8" id="KW-1185">Reference proteome</keyword>
<dbReference type="SUPFAM" id="SSF161098">
    <property type="entry name" value="MetI-like"/>
    <property type="match status" value="2"/>
</dbReference>
<comment type="subcellular location">
    <subcellularLocation>
        <location evidence="1 5">Cell membrane</location>
        <topology evidence="1 5">Multi-pass membrane protein</topology>
    </subcellularLocation>
</comment>
<accession>A0ABZ0HSX6</accession>
<evidence type="ECO:0000313" key="7">
    <source>
        <dbReference type="EMBL" id="WOJ89648.1"/>
    </source>
</evidence>
<feature type="transmembrane region" description="Helical" evidence="5">
    <location>
        <begin position="412"/>
        <end position="434"/>
    </location>
</feature>